<dbReference type="EMBL" id="BONZ01000055">
    <property type="protein sequence ID" value="GIH17521.1"/>
    <property type="molecule type" value="Genomic_DNA"/>
</dbReference>
<dbReference type="Proteomes" id="UP000642748">
    <property type="component" value="Unassembled WGS sequence"/>
</dbReference>
<keyword evidence="3" id="KW-1185">Reference proteome</keyword>
<evidence type="ECO:0000313" key="3">
    <source>
        <dbReference type="Proteomes" id="UP000642748"/>
    </source>
</evidence>
<comment type="caution">
    <text evidence="2">The sequence shown here is derived from an EMBL/GenBank/DDBJ whole genome shotgun (WGS) entry which is preliminary data.</text>
</comment>
<reference evidence="2" key="1">
    <citation type="submission" date="2021-01" db="EMBL/GenBank/DDBJ databases">
        <title>Whole genome shotgun sequence of Rugosimonospora africana NBRC 104875.</title>
        <authorList>
            <person name="Komaki H."/>
            <person name="Tamura T."/>
        </authorList>
    </citation>
    <scope>NUCLEOTIDE SEQUENCE</scope>
    <source>
        <strain evidence="2">NBRC 104875</strain>
    </source>
</reference>
<keyword evidence="1" id="KW-0472">Membrane</keyword>
<dbReference type="AlphaFoldDB" id="A0A8J3QVZ6"/>
<feature type="transmembrane region" description="Helical" evidence="1">
    <location>
        <begin position="21"/>
        <end position="48"/>
    </location>
</feature>
<dbReference type="RefSeq" id="WP_203921066.1">
    <property type="nucleotide sequence ID" value="NZ_BONZ01000055.1"/>
</dbReference>
<accession>A0A8J3QVZ6</accession>
<keyword evidence="1" id="KW-0812">Transmembrane</keyword>
<feature type="transmembrane region" description="Helical" evidence="1">
    <location>
        <begin position="68"/>
        <end position="93"/>
    </location>
</feature>
<protein>
    <submittedName>
        <fullName evidence="2">Uncharacterized protein</fullName>
    </submittedName>
</protein>
<gene>
    <name evidence="2" type="ORF">Raf01_56930</name>
</gene>
<name>A0A8J3QVZ6_9ACTN</name>
<proteinExistence type="predicted"/>
<feature type="transmembrane region" description="Helical" evidence="1">
    <location>
        <begin position="105"/>
        <end position="127"/>
    </location>
</feature>
<evidence type="ECO:0000313" key="2">
    <source>
        <dbReference type="EMBL" id="GIH17521.1"/>
    </source>
</evidence>
<keyword evidence="1" id="KW-1133">Transmembrane helix</keyword>
<organism evidence="2 3">
    <name type="scientific">Rugosimonospora africana</name>
    <dbReference type="NCBI Taxonomy" id="556532"/>
    <lineage>
        <taxon>Bacteria</taxon>
        <taxon>Bacillati</taxon>
        <taxon>Actinomycetota</taxon>
        <taxon>Actinomycetes</taxon>
        <taxon>Micromonosporales</taxon>
        <taxon>Micromonosporaceae</taxon>
        <taxon>Rugosimonospora</taxon>
    </lineage>
</organism>
<sequence length="201" mass="19881">MATRKVTRPDWRETVAGATDLAVLGVALLVAALPVVTAGGAVAAASAAVDHWCTHRTLPPVAVMARTFVRGIVPGLGALAVAVAGAAVLMLNVSATARGAVPGGPVVVAGTVLVLVAAAGLAGLAVVRVGQQGGTGWVSATAWAWRAALRTPAVPLGIAGLIALTTLVGWMMPVVVPVIGGIGLLGLHAVTRRAGWAPERA</sequence>
<feature type="transmembrane region" description="Helical" evidence="1">
    <location>
        <begin position="158"/>
        <end position="187"/>
    </location>
</feature>
<evidence type="ECO:0000256" key="1">
    <source>
        <dbReference type="SAM" id="Phobius"/>
    </source>
</evidence>